<dbReference type="OrthoDB" id="1034290at2"/>
<feature type="domain" description="HTH cro/C1-type" evidence="1">
    <location>
        <begin position="5"/>
        <end position="60"/>
    </location>
</feature>
<dbReference type="EMBL" id="MTSE01000014">
    <property type="protein sequence ID" value="OUJ71789.1"/>
    <property type="molecule type" value="Genomic_DNA"/>
</dbReference>
<proteinExistence type="predicted"/>
<accession>A0A243W8T2</accession>
<dbReference type="InterPro" id="IPR010982">
    <property type="entry name" value="Lambda_DNA-bd_dom_sf"/>
</dbReference>
<evidence type="ECO:0000259" key="1">
    <source>
        <dbReference type="PROSITE" id="PS50943"/>
    </source>
</evidence>
<reference evidence="2 3" key="1">
    <citation type="submission" date="2017-01" db="EMBL/GenBank/DDBJ databases">
        <title>A new Hymenobacter.</title>
        <authorList>
            <person name="Liang Y."/>
            <person name="Feng F."/>
        </authorList>
    </citation>
    <scope>NUCLEOTIDE SEQUENCE [LARGE SCALE GENOMIC DNA]</scope>
    <source>
        <strain evidence="2">MIMBbqt21</strain>
    </source>
</reference>
<keyword evidence="3" id="KW-1185">Reference proteome</keyword>
<comment type="caution">
    <text evidence="2">The sequence shown here is derived from an EMBL/GenBank/DDBJ whole genome shotgun (WGS) entry which is preliminary data.</text>
</comment>
<name>A0A243W8T2_9BACT</name>
<dbReference type="GO" id="GO:0003677">
    <property type="term" value="F:DNA binding"/>
    <property type="evidence" value="ECO:0007669"/>
    <property type="project" value="InterPro"/>
</dbReference>
<dbReference type="Proteomes" id="UP000194873">
    <property type="component" value="Unassembled WGS sequence"/>
</dbReference>
<organism evidence="2 3">
    <name type="scientific">Hymenobacter crusticola</name>
    <dbReference type="NCBI Taxonomy" id="1770526"/>
    <lineage>
        <taxon>Bacteria</taxon>
        <taxon>Pseudomonadati</taxon>
        <taxon>Bacteroidota</taxon>
        <taxon>Cytophagia</taxon>
        <taxon>Cytophagales</taxon>
        <taxon>Hymenobacteraceae</taxon>
        <taxon>Hymenobacter</taxon>
    </lineage>
</organism>
<sequence>MVERIRQLLETRQLTPTQFADAIGVARPIISHILSGRNKPSLEVVQKIIGAFPDLSLSWLLSGTGEMVAAIPLPNTTALKDQALPFSSDKAARDANKARKASEVATEALRAPEEPITPLFSSPSQLVEPVVAPRPDNLVVANVQSAPVVPPAQVAPAIVAPPIATTADLSEPGPMPQGPSKGVVASKPDSAALAFAEPNKAIRRIVIFYQDGTFTDYRPEAS</sequence>
<dbReference type="InterPro" id="IPR001387">
    <property type="entry name" value="Cro/C1-type_HTH"/>
</dbReference>
<evidence type="ECO:0000313" key="3">
    <source>
        <dbReference type="Proteomes" id="UP000194873"/>
    </source>
</evidence>
<dbReference type="SMART" id="SM00530">
    <property type="entry name" value="HTH_XRE"/>
    <property type="match status" value="1"/>
</dbReference>
<dbReference type="CDD" id="cd00093">
    <property type="entry name" value="HTH_XRE"/>
    <property type="match status" value="1"/>
</dbReference>
<gene>
    <name evidence="2" type="ORF">BXP70_20775</name>
</gene>
<evidence type="ECO:0000313" key="2">
    <source>
        <dbReference type="EMBL" id="OUJ71789.1"/>
    </source>
</evidence>
<dbReference type="Gene3D" id="1.10.260.40">
    <property type="entry name" value="lambda repressor-like DNA-binding domains"/>
    <property type="match status" value="1"/>
</dbReference>
<dbReference type="Pfam" id="PF01381">
    <property type="entry name" value="HTH_3"/>
    <property type="match status" value="1"/>
</dbReference>
<protein>
    <recommendedName>
        <fullName evidence="1">HTH cro/C1-type domain-containing protein</fullName>
    </recommendedName>
</protein>
<dbReference type="AlphaFoldDB" id="A0A243W8T2"/>
<dbReference type="SUPFAM" id="SSF47413">
    <property type="entry name" value="lambda repressor-like DNA-binding domains"/>
    <property type="match status" value="1"/>
</dbReference>
<dbReference type="PROSITE" id="PS50943">
    <property type="entry name" value="HTH_CROC1"/>
    <property type="match status" value="1"/>
</dbReference>
<dbReference type="RefSeq" id="WP_086596037.1">
    <property type="nucleotide sequence ID" value="NZ_MTSE01000014.1"/>
</dbReference>